<accession>A0A5C6RZ65</accession>
<proteinExistence type="predicted"/>
<dbReference type="EMBL" id="VOOS01000001">
    <property type="protein sequence ID" value="TXB66662.1"/>
    <property type="molecule type" value="Genomic_DNA"/>
</dbReference>
<name>A0A5C6RZ65_9FLAO</name>
<dbReference type="OrthoDB" id="9777090at2"/>
<organism evidence="2 3">
    <name type="scientific">Vicingus serpentipes</name>
    <dbReference type="NCBI Taxonomy" id="1926625"/>
    <lineage>
        <taxon>Bacteria</taxon>
        <taxon>Pseudomonadati</taxon>
        <taxon>Bacteroidota</taxon>
        <taxon>Flavobacteriia</taxon>
        <taxon>Flavobacteriales</taxon>
        <taxon>Vicingaceae</taxon>
        <taxon>Vicingus</taxon>
    </lineage>
</organism>
<dbReference type="RefSeq" id="WP_147097504.1">
    <property type="nucleotide sequence ID" value="NZ_VOOS01000001.1"/>
</dbReference>
<dbReference type="PANTHER" id="PTHR12277:SF81">
    <property type="entry name" value="PROTEIN ABHD13"/>
    <property type="match status" value="1"/>
</dbReference>
<dbReference type="PANTHER" id="PTHR12277">
    <property type="entry name" value="ALPHA/BETA HYDROLASE DOMAIN-CONTAINING PROTEIN"/>
    <property type="match status" value="1"/>
</dbReference>
<reference evidence="2 3" key="1">
    <citation type="submission" date="2019-08" db="EMBL/GenBank/DDBJ databases">
        <title>Genome of Vicingus serpentipes NCIMB 15042.</title>
        <authorList>
            <person name="Bowman J.P."/>
        </authorList>
    </citation>
    <scope>NUCLEOTIDE SEQUENCE [LARGE SCALE GENOMIC DNA]</scope>
    <source>
        <strain evidence="2 3">NCIMB 15042</strain>
    </source>
</reference>
<evidence type="ECO:0000313" key="2">
    <source>
        <dbReference type="EMBL" id="TXB66662.1"/>
    </source>
</evidence>
<dbReference type="SUPFAM" id="SSF53474">
    <property type="entry name" value="alpha/beta-Hydrolases"/>
    <property type="match status" value="1"/>
</dbReference>
<protein>
    <submittedName>
        <fullName evidence="2">Lysophospholipase</fullName>
    </submittedName>
</protein>
<dbReference type="InterPro" id="IPR022742">
    <property type="entry name" value="Hydrolase_4"/>
</dbReference>
<dbReference type="Pfam" id="PF12146">
    <property type="entry name" value="Hydrolase_4"/>
    <property type="match status" value="1"/>
</dbReference>
<dbReference type="Proteomes" id="UP000321721">
    <property type="component" value="Unassembled WGS sequence"/>
</dbReference>
<sequence>MKNLKTKIAGIILLFIAIGLANCRQEKMFFHPTSLTADYEFKFSNNFIEYKIPVEDKITLNGLLFKAEQPKGLVFYLHGNAGALDTWGEIADFYTQNNYDVFILDYRGFGKSEGRIENEGQFLNDVQLVYDSLKTDYLEENIIVIGYSIGTCPAAYVAAKNNPKHLVLKAPYYSMLDLVHHYYSFVPGFMVKYKLRTNEYVKEVKAPITIFHGTDDKIIPVENAYKLQAILKPANDTLIIVEGKTHHGVGNWNEYKSELTNILK</sequence>
<feature type="domain" description="Serine aminopeptidase S33" evidence="1">
    <location>
        <begin position="69"/>
        <end position="175"/>
    </location>
</feature>
<dbReference type="AlphaFoldDB" id="A0A5C6RZ65"/>
<gene>
    <name evidence="2" type="ORF">FRY74_00325</name>
</gene>
<evidence type="ECO:0000313" key="3">
    <source>
        <dbReference type="Proteomes" id="UP000321721"/>
    </source>
</evidence>
<dbReference type="InterPro" id="IPR029058">
    <property type="entry name" value="AB_hydrolase_fold"/>
</dbReference>
<evidence type="ECO:0000259" key="1">
    <source>
        <dbReference type="Pfam" id="PF12146"/>
    </source>
</evidence>
<comment type="caution">
    <text evidence="2">The sequence shown here is derived from an EMBL/GenBank/DDBJ whole genome shotgun (WGS) entry which is preliminary data.</text>
</comment>
<keyword evidence="3" id="KW-1185">Reference proteome</keyword>
<dbReference type="Gene3D" id="3.40.50.1820">
    <property type="entry name" value="alpha/beta hydrolase"/>
    <property type="match status" value="1"/>
</dbReference>